<dbReference type="InterPro" id="IPR007921">
    <property type="entry name" value="CHAP_dom"/>
</dbReference>
<accession>A0A6M3KVZ0</accession>
<sequence length="187" mass="20494">MGVAEVPSLMSASLDVARGQVGVREDPLNSNEGPQVDAYLRSVGMAPGLAWCAAFCYWCIREAWWWDHFGQDPPFIRTAWTPSIWSWAQGQGLEYWASPTDVHLGREVPDGALFLLHGSVEGVRRVNHVGFVAHLDVQRATIGTVEGNTNPAGSREGGGVYERERPLQDVYRFVMYGAGATGQQGAF</sequence>
<protein>
    <recommendedName>
        <fullName evidence="1">Peptidase C51 domain-containing protein</fullName>
    </recommendedName>
</protein>
<name>A0A6M3KVZ0_9ZZZZ</name>
<evidence type="ECO:0000313" key="2">
    <source>
        <dbReference type="EMBL" id="QJA85525.1"/>
    </source>
</evidence>
<reference evidence="2" key="1">
    <citation type="submission" date="2020-03" db="EMBL/GenBank/DDBJ databases">
        <title>The deep terrestrial virosphere.</title>
        <authorList>
            <person name="Holmfeldt K."/>
            <person name="Nilsson E."/>
            <person name="Simone D."/>
            <person name="Lopez-Fernandez M."/>
            <person name="Wu X."/>
            <person name="de Brujin I."/>
            <person name="Lundin D."/>
            <person name="Andersson A."/>
            <person name="Bertilsson S."/>
            <person name="Dopson M."/>
        </authorList>
    </citation>
    <scope>NUCLEOTIDE SEQUENCE</scope>
    <source>
        <strain evidence="2">MM415B02208</strain>
    </source>
</reference>
<dbReference type="AlphaFoldDB" id="A0A6M3KVZ0"/>
<feature type="domain" description="Peptidase C51" evidence="1">
    <location>
        <begin position="48"/>
        <end position="148"/>
    </location>
</feature>
<evidence type="ECO:0000259" key="1">
    <source>
        <dbReference type="Pfam" id="PF05257"/>
    </source>
</evidence>
<proteinExistence type="predicted"/>
<dbReference type="Pfam" id="PF05257">
    <property type="entry name" value="CHAP"/>
    <property type="match status" value="1"/>
</dbReference>
<dbReference type="EMBL" id="MT142580">
    <property type="protein sequence ID" value="QJA85525.1"/>
    <property type="molecule type" value="Genomic_DNA"/>
</dbReference>
<gene>
    <name evidence="2" type="ORF">MM415B02208_0005</name>
</gene>
<organism evidence="2">
    <name type="scientific">viral metagenome</name>
    <dbReference type="NCBI Taxonomy" id="1070528"/>
    <lineage>
        <taxon>unclassified sequences</taxon>
        <taxon>metagenomes</taxon>
        <taxon>organismal metagenomes</taxon>
    </lineage>
</organism>